<dbReference type="EMBL" id="VSRR010002072">
    <property type="protein sequence ID" value="MPC29453.1"/>
    <property type="molecule type" value="Genomic_DNA"/>
</dbReference>
<keyword evidence="2" id="KW-1185">Reference proteome</keyword>
<name>A0A5B7E8L0_PORTR</name>
<reference evidence="1 2" key="1">
    <citation type="submission" date="2019-05" db="EMBL/GenBank/DDBJ databases">
        <title>Another draft genome of Portunus trituberculatus and its Hox gene families provides insights of decapod evolution.</title>
        <authorList>
            <person name="Jeong J.-H."/>
            <person name="Song I."/>
            <person name="Kim S."/>
            <person name="Choi T."/>
            <person name="Kim D."/>
            <person name="Ryu S."/>
            <person name="Kim W."/>
        </authorList>
    </citation>
    <scope>NUCLEOTIDE SEQUENCE [LARGE SCALE GENOMIC DNA]</scope>
    <source>
        <tissue evidence="1">Muscle</tissue>
    </source>
</reference>
<organism evidence="1 2">
    <name type="scientific">Portunus trituberculatus</name>
    <name type="common">Swimming crab</name>
    <name type="synonym">Neptunus trituberculatus</name>
    <dbReference type="NCBI Taxonomy" id="210409"/>
    <lineage>
        <taxon>Eukaryota</taxon>
        <taxon>Metazoa</taxon>
        <taxon>Ecdysozoa</taxon>
        <taxon>Arthropoda</taxon>
        <taxon>Crustacea</taxon>
        <taxon>Multicrustacea</taxon>
        <taxon>Malacostraca</taxon>
        <taxon>Eumalacostraca</taxon>
        <taxon>Eucarida</taxon>
        <taxon>Decapoda</taxon>
        <taxon>Pleocyemata</taxon>
        <taxon>Brachyura</taxon>
        <taxon>Eubrachyura</taxon>
        <taxon>Portunoidea</taxon>
        <taxon>Portunidae</taxon>
        <taxon>Portuninae</taxon>
        <taxon>Portunus</taxon>
    </lineage>
</organism>
<gene>
    <name evidence="1" type="ORF">E2C01_022685</name>
</gene>
<dbReference type="AlphaFoldDB" id="A0A5B7E8L0"/>
<dbReference type="Proteomes" id="UP000324222">
    <property type="component" value="Unassembled WGS sequence"/>
</dbReference>
<protein>
    <submittedName>
        <fullName evidence="1">Uncharacterized protein</fullName>
    </submittedName>
</protein>
<evidence type="ECO:0000313" key="1">
    <source>
        <dbReference type="EMBL" id="MPC29453.1"/>
    </source>
</evidence>
<proteinExistence type="predicted"/>
<comment type="caution">
    <text evidence="1">The sequence shown here is derived from an EMBL/GenBank/DDBJ whole genome shotgun (WGS) entry which is preliminary data.</text>
</comment>
<evidence type="ECO:0000313" key="2">
    <source>
        <dbReference type="Proteomes" id="UP000324222"/>
    </source>
</evidence>
<sequence>MHSARWLLGGGSGEHGVAGPDGWAWWSSGGQGMFMRYAMPMPMVSLSSQSPHVQYVHTSPARDHNPAPSQHNNTLLNDVLYIAPSNTMFGRMKCHQGTLQLLLKHNQQLLNFVLVLFLFRPWGAAFPVAAGIPCVGVLPLPGLGGIGSSRSGVAAGSWAASGLDEGLAGLQSRNAVHQQLDD</sequence>
<accession>A0A5B7E8L0</accession>